<dbReference type="eggNOG" id="COG3167">
    <property type="taxonomic scope" value="Bacteria"/>
</dbReference>
<dbReference type="Proteomes" id="UP000001508">
    <property type="component" value="Chromosome"/>
</dbReference>
<dbReference type="InParanoid" id="D6Z6Y9"/>
<dbReference type="GO" id="GO:0043683">
    <property type="term" value="P:type IV pilus assembly"/>
    <property type="evidence" value="ECO:0007669"/>
    <property type="project" value="InterPro"/>
</dbReference>
<dbReference type="Pfam" id="PF04350">
    <property type="entry name" value="PilO"/>
    <property type="match status" value="1"/>
</dbReference>
<dbReference type="STRING" id="589865.DaAHT2_2311"/>
<feature type="coiled-coil region" evidence="1">
    <location>
        <begin position="55"/>
        <end position="99"/>
    </location>
</feature>
<name>D6Z6Y9_DESAT</name>
<dbReference type="AlphaFoldDB" id="D6Z6Y9"/>
<dbReference type="InterPro" id="IPR007445">
    <property type="entry name" value="PilO"/>
</dbReference>
<keyword evidence="4" id="KW-1185">Reference proteome</keyword>
<dbReference type="RefSeq" id="WP_013164490.1">
    <property type="nucleotide sequence ID" value="NC_014216.1"/>
</dbReference>
<organism evidence="3 4">
    <name type="scientific">Desulfurivibrio alkaliphilus (strain DSM 19089 / UNIQEM U267 / AHT2)</name>
    <dbReference type="NCBI Taxonomy" id="589865"/>
    <lineage>
        <taxon>Bacteria</taxon>
        <taxon>Pseudomonadati</taxon>
        <taxon>Thermodesulfobacteriota</taxon>
        <taxon>Desulfobulbia</taxon>
        <taxon>Desulfobulbales</taxon>
        <taxon>Desulfobulbaceae</taxon>
        <taxon>Desulfurivibrio</taxon>
    </lineage>
</organism>
<evidence type="ECO:0000313" key="3">
    <source>
        <dbReference type="EMBL" id="ADH86976.1"/>
    </source>
</evidence>
<dbReference type="Gene3D" id="3.30.70.60">
    <property type="match status" value="1"/>
</dbReference>
<keyword evidence="2" id="KW-1133">Transmembrane helix</keyword>
<keyword evidence="2" id="KW-0472">Membrane</keyword>
<dbReference type="PANTHER" id="PTHR39555">
    <property type="entry name" value="FIMBRIAL ASSEMBLY PROTEIN PILO-LIKE PROTEIN-RELATED"/>
    <property type="match status" value="1"/>
</dbReference>
<dbReference type="HOGENOM" id="CLU_102444_0_0_7"/>
<dbReference type="InterPro" id="IPR014717">
    <property type="entry name" value="Transl_elong_EF1B/ribsomal_bS6"/>
</dbReference>
<reference evidence="4" key="1">
    <citation type="submission" date="2010-02" db="EMBL/GenBank/DDBJ databases">
        <title>Complete sequence of Desulfurivibrio alkaliphilus AHT2.</title>
        <authorList>
            <consortium name="US DOE Joint Genome Institute"/>
            <person name="Pitluck S."/>
            <person name="Chertkov O."/>
            <person name="Detter J.C."/>
            <person name="Han C."/>
            <person name="Tapia R."/>
            <person name="Larimer F."/>
            <person name="Land M."/>
            <person name="Hauser L."/>
            <person name="Kyrpides N."/>
            <person name="Mikhailova N."/>
            <person name="Sorokin D.Y."/>
            <person name="Muyzer G."/>
            <person name="Woyke T."/>
        </authorList>
    </citation>
    <scope>NUCLEOTIDE SEQUENCE [LARGE SCALE GENOMIC DNA]</scope>
    <source>
        <strain evidence="4">DSM 19089 / UNIQEM U267 / AHT2</strain>
    </source>
</reference>
<dbReference type="OrthoDB" id="5502253at2"/>
<sequence length="214" mass="24532">MNQKLKPLLKKLDVLLETKTGMLTSLHKLLILLGVCALPAVIFTFLVFIPKAGEMDQARNRIQNLESEITRLARVAREIDQHREDTRQVELRLEELSLLLPEEKEIPLLLTSISNLGTHSGLDFLLFRPQSEVRHQFYAEIPLSISVRGPYHNVGTFLDRISKLPRIVTVQDINMSSPTRTGNRMYLTTNITLLTYRFIEPETAPPPPARSRRR</sequence>
<protein>
    <submittedName>
        <fullName evidence="3">Pilus assembly protein PilO</fullName>
    </submittedName>
</protein>
<feature type="transmembrane region" description="Helical" evidence="2">
    <location>
        <begin position="29"/>
        <end position="49"/>
    </location>
</feature>
<keyword evidence="1" id="KW-0175">Coiled coil</keyword>
<proteinExistence type="predicted"/>
<keyword evidence="2" id="KW-0812">Transmembrane</keyword>
<evidence type="ECO:0000256" key="2">
    <source>
        <dbReference type="SAM" id="Phobius"/>
    </source>
</evidence>
<dbReference type="GO" id="GO:0043107">
    <property type="term" value="P:type IV pilus-dependent motility"/>
    <property type="evidence" value="ECO:0007669"/>
    <property type="project" value="InterPro"/>
</dbReference>
<evidence type="ECO:0000256" key="1">
    <source>
        <dbReference type="SAM" id="Coils"/>
    </source>
</evidence>
<dbReference type="KEGG" id="dak:DaAHT2_2311"/>
<dbReference type="EMBL" id="CP001940">
    <property type="protein sequence ID" value="ADH86976.1"/>
    <property type="molecule type" value="Genomic_DNA"/>
</dbReference>
<accession>D6Z6Y9</accession>
<gene>
    <name evidence="3" type="ordered locus">DaAHT2_2311</name>
</gene>
<evidence type="ECO:0000313" key="4">
    <source>
        <dbReference type="Proteomes" id="UP000001508"/>
    </source>
</evidence>
<dbReference type="PANTHER" id="PTHR39555:SF1">
    <property type="entry name" value="TYPE IV PILUS INNER MEMBRANE COMPONENT PILO"/>
    <property type="match status" value="1"/>
</dbReference>